<gene>
    <name evidence="1" type="ORF">GCM10007368_32760</name>
</gene>
<dbReference type="InterPro" id="IPR015813">
    <property type="entry name" value="Pyrv/PenolPyrv_kinase-like_dom"/>
</dbReference>
<proteinExistence type="predicted"/>
<reference evidence="2" key="1">
    <citation type="journal article" date="2019" name="Int. J. Syst. Evol. Microbiol.">
        <title>The Global Catalogue of Microorganisms (GCM) 10K type strain sequencing project: providing services to taxonomists for standard genome sequencing and annotation.</title>
        <authorList>
            <consortium name="The Broad Institute Genomics Platform"/>
            <consortium name="The Broad Institute Genome Sequencing Center for Infectious Disease"/>
            <person name="Wu L."/>
            <person name="Ma J."/>
        </authorList>
    </citation>
    <scope>NUCLEOTIDE SEQUENCE [LARGE SCALE GENOMIC DNA]</scope>
    <source>
        <strain evidence="2">CCM 8653</strain>
    </source>
</reference>
<dbReference type="GO" id="GO:0016829">
    <property type="term" value="F:lyase activity"/>
    <property type="evidence" value="ECO:0007669"/>
    <property type="project" value="UniProtKB-KW"/>
</dbReference>
<accession>A0ABQ2B999</accession>
<dbReference type="RefSeq" id="WP_188524788.1">
    <property type="nucleotide sequence ID" value="NZ_BMDG01000012.1"/>
</dbReference>
<organism evidence="1 2">
    <name type="scientific">Isoptericola cucumis</name>
    <dbReference type="NCBI Taxonomy" id="1776856"/>
    <lineage>
        <taxon>Bacteria</taxon>
        <taxon>Bacillati</taxon>
        <taxon>Actinomycetota</taxon>
        <taxon>Actinomycetes</taxon>
        <taxon>Micrococcales</taxon>
        <taxon>Promicromonosporaceae</taxon>
        <taxon>Isoptericola</taxon>
    </lineage>
</organism>
<name>A0ABQ2B999_9MICO</name>
<comment type="caution">
    <text evidence="1">The sequence shown here is derived from an EMBL/GenBank/DDBJ whole genome shotgun (WGS) entry which is preliminary data.</text>
</comment>
<keyword evidence="1" id="KW-0456">Lyase</keyword>
<dbReference type="Gene3D" id="3.20.20.60">
    <property type="entry name" value="Phosphoenolpyruvate-binding domains"/>
    <property type="match status" value="1"/>
</dbReference>
<evidence type="ECO:0000313" key="1">
    <source>
        <dbReference type="EMBL" id="GGI10745.1"/>
    </source>
</evidence>
<dbReference type="CDD" id="cd00377">
    <property type="entry name" value="ICL_PEPM"/>
    <property type="match status" value="1"/>
</dbReference>
<dbReference type="InterPro" id="IPR039556">
    <property type="entry name" value="ICL/PEPM"/>
</dbReference>
<dbReference type="SUPFAM" id="SSF51621">
    <property type="entry name" value="Phosphoenolpyruvate/pyruvate domain"/>
    <property type="match status" value="1"/>
</dbReference>
<keyword evidence="2" id="KW-1185">Reference proteome</keyword>
<sequence>MTTDRLAPDFLALHRPGDPLLLPNAWDAGSARILAALGFAAVATTSSGFAATLGRPDGGVTRAEALEHAAALAAAVDVPVSADLENGFADSPADVARTVADARLTGVAGCSIEDHTGNEDDPVYERGLAVERVAAAVEAAGDLVVTARCENHLYGRDDLTDTIGRLQAYQEAGADVLFAPGLHDAAQVATVCREVDRPVSVLLVRGGPTPAELAAAGAARISVGGTFAWNALSALVDAARELQAGGTAFLDRTGPARDVMPAAFRG</sequence>
<dbReference type="Proteomes" id="UP000632535">
    <property type="component" value="Unassembled WGS sequence"/>
</dbReference>
<dbReference type="PANTHER" id="PTHR42905:SF16">
    <property type="entry name" value="CARBOXYPHOSPHONOENOLPYRUVATE PHOSPHONOMUTASE-LIKE PROTEIN (AFU_ORTHOLOGUE AFUA_5G07230)"/>
    <property type="match status" value="1"/>
</dbReference>
<dbReference type="EMBL" id="BMDG01000012">
    <property type="protein sequence ID" value="GGI10745.1"/>
    <property type="molecule type" value="Genomic_DNA"/>
</dbReference>
<dbReference type="PANTHER" id="PTHR42905">
    <property type="entry name" value="PHOSPHOENOLPYRUVATE CARBOXYLASE"/>
    <property type="match status" value="1"/>
</dbReference>
<dbReference type="InterPro" id="IPR040442">
    <property type="entry name" value="Pyrv_kinase-like_dom_sf"/>
</dbReference>
<evidence type="ECO:0000313" key="2">
    <source>
        <dbReference type="Proteomes" id="UP000632535"/>
    </source>
</evidence>
<protein>
    <submittedName>
        <fullName evidence="1">2-methylisocitrate lyase</fullName>
    </submittedName>
</protein>
<dbReference type="Pfam" id="PF13714">
    <property type="entry name" value="PEP_mutase"/>
    <property type="match status" value="1"/>
</dbReference>